<dbReference type="InterPro" id="IPR050313">
    <property type="entry name" value="Carb_Metab_HTH_regulators"/>
</dbReference>
<dbReference type="OrthoDB" id="155998at2"/>
<dbReference type="Proteomes" id="UP000286482">
    <property type="component" value="Unassembled WGS sequence"/>
</dbReference>
<proteinExistence type="predicted"/>
<sequence>MKTSDKILLQLKRGGPSTAVQLSKILGISSMGVRQHLQSLEEAGDLFWKDHKAERGRPTRYWYLAQTSQRHFENRHEELSVVMIDSVRQVFGEAGLDKLISHREQATLASYSERMTQCEGLEQKLNALALVRSEEGYMASVEQIDGDWYLLENHCPICAAAKACQNFCRSELELFQTLLGNDYIVRREEHIVSGSRRCSYKISNA</sequence>
<comment type="caution">
    <text evidence="1">The sequence shown here is derived from an EMBL/GenBank/DDBJ whole genome shotgun (WGS) entry which is preliminary data.</text>
</comment>
<organism evidence="1 2">
    <name type="scientific">Alginatibacterium sediminis</name>
    <dbReference type="NCBI Taxonomy" id="2164068"/>
    <lineage>
        <taxon>Bacteria</taxon>
        <taxon>Pseudomonadati</taxon>
        <taxon>Pseudomonadota</taxon>
        <taxon>Gammaproteobacteria</taxon>
        <taxon>Alteromonadales</taxon>
        <taxon>Alteromonadaceae</taxon>
        <taxon>Alginatibacterium</taxon>
    </lineage>
</organism>
<evidence type="ECO:0000313" key="1">
    <source>
        <dbReference type="EMBL" id="RKF14502.1"/>
    </source>
</evidence>
<dbReference type="PANTHER" id="PTHR30363">
    <property type="entry name" value="HTH-TYPE TRANSCRIPTIONAL REGULATOR SRLR-RELATED"/>
    <property type="match status" value="1"/>
</dbReference>
<accession>A0A420E7K2</accession>
<evidence type="ECO:0000313" key="2">
    <source>
        <dbReference type="Proteomes" id="UP000286482"/>
    </source>
</evidence>
<dbReference type="Pfam" id="PF13412">
    <property type="entry name" value="HTH_24"/>
    <property type="match status" value="1"/>
</dbReference>
<reference evidence="1 2" key="1">
    <citation type="submission" date="2018-09" db="EMBL/GenBank/DDBJ databases">
        <authorList>
            <person name="Wang Z."/>
        </authorList>
    </citation>
    <scope>NUCLEOTIDE SEQUENCE [LARGE SCALE GENOMIC DNA]</scope>
    <source>
        <strain evidence="1 2">ALS 81</strain>
    </source>
</reference>
<dbReference type="AlphaFoldDB" id="A0A420E7K2"/>
<dbReference type="InterPro" id="IPR011991">
    <property type="entry name" value="ArsR-like_HTH"/>
</dbReference>
<name>A0A420E7K2_9ALTE</name>
<keyword evidence="2" id="KW-1185">Reference proteome</keyword>
<dbReference type="CDD" id="cd00090">
    <property type="entry name" value="HTH_ARSR"/>
    <property type="match status" value="1"/>
</dbReference>
<dbReference type="RefSeq" id="WP_120356313.1">
    <property type="nucleotide sequence ID" value="NZ_RAQO01000009.1"/>
</dbReference>
<protein>
    <submittedName>
        <fullName evidence="1">Transcriptional regulator</fullName>
    </submittedName>
</protein>
<dbReference type="Gene3D" id="1.10.10.10">
    <property type="entry name" value="Winged helix-like DNA-binding domain superfamily/Winged helix DNA-binding domain"/>
    <property type="match status" value="1"/>
</dbReference>
<dbReference type="InterPro" id="IPR036388">
    <property type="entry name" value="WH-like_DNA-bd_sf"/>
</dbReference>
<dbReference type="InterPro" id="IPR036390">
    <property type="entry name" value="WH_DNA-bd_sf"/>
</dbReference>
<gene>
    <name evidence="1" type="ORF">DBZ36_17790</name>
</gene>
<dbReference type="EMBL" id="RAQO01000009">
    <property type="protein sequence ID" value="RKF14502.1"/>
    <property type="molecule type" value="Genomic_DNA"/>
</dbReference>
<dbReference type="GO" id="GO:0006355">
    <property type="term" value="P:regulation of DNA-templated transcription"/>
    <property type="evidence" value="ECO:0007669"/>
    <property type="project" value="UniProtKB-ARBA"/>
</dbReference>
<dbReference type="SUPFAM" id="SSF46785">
    <property type="entry name" value="Winged helix' DNA-binding domain"/>
    <property type="match status" value="1"/>
</dbReference>
<dbReference type="PANTHER" id="PTHR30363:SF28">
    <property type="entry name" value="TRANSCRIPTIONAL REGULATORY PROTEIN-RELATED"/>
    <property type="match status" value="1"/>
</dbReference>